<dbReference type="PANTHER" id="PTHR23150:SF19">
    <property type="entry name" value="FORMYLGLYCINE-GENERATING ENZYME"/>
    <property type="match status" value="1"/>
</dbReference>
<keyword evidence="2" id="KW-0732">Signal</keyword>
<feature type="signal peptide" evidence="2">
    <location>
        <begin position="1"/>
        <end position="19"/>
    </location>
</feature>
<accession>A0ABP8FKZ9</accession>
<proteinExistence type="predicted"/>
<protein>
    <recommendedName>
        <fullName evidence="3">Sulfatase-modifying factor enzyme-like domain-containing protein</fullName>
    </recommendedName>
</protein>
<dbReference type="EMBL" id="BAABFN010000002">
    <property type="protein sequence ID" value="GAA4306330.1"/>
    <property type="molecule type" value="Genomic_DNA"/>
</dbReference>
<dbReference type="InterPro" id="IPR051043">
    <property type="entry name" value="Sulfatase_Mod_Factor_Kinase"/>
</dbReference>
<name>A0ABP8FKZ9_9BACT</name>
<keyword evidence="5" id="KW-1185">Reference proteome</keyword>
<evidence type="ECO:0000313" key="5">
    <source>
        <dbReference type="Proteomes" id="UP001501207"/>
    </source>
</evidence>
<evidence type="ECO:0000256" key="1">
    <source>
        <dbReference type="SAM" id="MobiDB-lite"/>
    </source>
</evidence>
<dbReference type="RefSeq" id="WP_344977074.1">
    <property type="nucleotide sequence ID" value="NZ_BAABFN010000002.1"/>
</dbReference>
<feature type="region of interest" description="Disordered" evidence="1">
    <location>
        <begin position="600"/>
        <end position="622"/>
    </location>
</feature>
<evidence type="ECO:0000256" key="2">
    <source>
        <dbReference type="SAM" id="SignalP"/>
    </source>
</evidence>
<evidence type="ECO:0000259" key="3">
    <source>
        <dbReference type="Pfam" id="PF03781"/>
    </source>
</evidence>
<reference evidence="5" key="1">
    <citation type="journal article" date="2019" name="Int. J. Syst. Evol. Microbiol.">
        <title>The Global Catalogue of Microorganisms (GCM) 10K type strain sequencing project: providing services to taxonomists for standard genome sequencing and annotation.</title>
        <authorList>
            <consortium name="The Broad Institute Genomics Platform"/>
            <consortium name="The Broad Institute Genome Sequencing Center for Infectious Disease"/>
            <person name="Wu L."/>
            <person name="Ma J."/>
        </authorList>
    </citation>
    <scope>NUCLEOTIDE SEQUENCE [LARGE SCALE GENOMIC DNA]</scope>
    <source>
        <strain evidence="5">JCM 17664</strain>
    </source>
</reference>
<feature type="chain" id="PRO_5047358237" description="Sulfatase-modifying factor enzyme-like domain-containing protein" evidence="2">
    <location>
        <begin position="20"/>
        <end position="709"/>
    </location>
</feature>
<dbReference type="InterPro" id="IPR016187">
    <property type="entry name" value="CTDL_fold"/>
</dbReference>
<dbReference type="InterPro" id="IPR042095">
    <property type="entry name" value="SUMF_sf"/>
</dbReference>
<dbReference type="InterPro" id="IPR005532">
    <property type="entry name" value="SUMF_dom"/>
</dbReference>
<dbReference type="Proteomes" id="UP001501207">
    <property type="component" value="Unassembled WGS sequence"/>
</dbReference>
<organism evidence="4 5">
    <name type="scientific">Compostibacter hankyongensis</name>
    <dbReference type="NCBI Taxonomy" id="1007089"/>
    <lineage>
        <taxon>Bacteria</taxon>
        <taxon>Pseudomonadati</taxon>
        <taxon>Bacteroidota</taxon>
        <taxon>Chitinophagia</taxon>
        <taxon>Chitinophagales</taxon>
        <taxon>Chitinophagaceae</taxon>
        <taxon>Compostibacter</taxon>
    </lineage>
</organism>
<sequence length="709" mass="81013">MKKSLLLACSFFLLRHATAQQPQPQGDLKELLAGPSSPDQHAAWLAGMKEWRAAEKDNLHYDPSAYENKAFAWVQRTFIYAQMMAHDRYFYDPAARRYTVDRYLDDLKKRYGGIDAVLIWPTYPNIGIDNRNQYDLVADMPGGKTAVRQMIRDFRKRGVRVFFPIMYWDHGTRKIGLSMPVALIREMKDLGADGMNGDTMHGIPEAFRHAWDSLGYPVAFQPELNLQELKMISWNQLSWGYYWPYTYTPGVSLYKWFEPRHQINVTNRWATDKTDDLQYAFFNGVGYNAWENIWGIWNQVPDRYAEAIRRIGMLYRAFPGIWSSADWEPHIPVLQKGIFASAFPAGDRTVYTLVNRDSLSRQGGQLQLPYEKDRLYFDLWNGTSLTPQRKDDRIVLSFPVEGHGFGAVLSIRTGGADAALNRLLTAIHARAQQPLHRLPDTWKPLPQQIVKMKKTAAPAGTPEGMIRIPAAQQYRFSSKGIMIEGNELPEAVGIQHPWETHPARSQTHTLSVPSFYIDKYPVTNKQFKAFMNATGYHPADDHNFLKDWKNGTYPAGWADKPVTWVSLDDARAYAAWAGKRLPHEWEWQYAAQGTDNRRYPWGNVKDTTRIPPPAHGRDMRPPTAVDAYPAGASPFGVMDMTGNVWQWTDEYTDEHTRAAVLKGGGYYRSAGSNWYFPTASALSQYGKYLLMAPSIDRSGCIGFRCVMDE</sequence>
<dbReference type="Gene3D" id="3.90.1580.10">
    <property type="entry name" value="paralog of FGE (formylglycine-generating enzyme)"/>
    <property type="match status" value="1"/>
</dbReference>
<comment type="caution">
    <text evidence="4">The sequence shown here is derived from an EMBL/GenBank/DDBJ whole genome shotgun (WGS) entry which is preliminary data.</text>
</comment>
<dbReference type="PANTHER" id="PTHR23150">
    <property type="entry name" value="SULFATASE MODIFYING FACTOR 1, 2"/>
    <property type="match status" value="1"/>
</dbReference>
<dbReference type="Pfam" id="PF03781">
    <property type="entry name" value="FGE-sulfatase"/>
    <property type="match status" value="1"/>
</dbReference>
<feature type="domain" description="Sulfatase-modifying factor enzyme-like" evidence="3">
    <location>
        <begin position="504"/>
        <end position="706"/>
    </location>
</feature>
<evidence type="ECO:0000313" key="4">
    <source>
        <dbReference type="EMBL" id="GAA4306330.1"/>
    </source>
</evidence>
<gene>
    <name evidence="4" type="ORF">GCM10023143_12190</name>
</gene>
<dbReference type="SUPFAM" id="SSF56436">
    <property type="entry name" value="C-type lectin-like"/>
    <property type="match status" value="1"/>
</dbReference>